<dbReference type="SUPFAM" id="SSF50965">
    <property type="entry name" value="Galactose oxidase, central domain"/>
    <property type="match status" value="1"/>
</dbReference>
<dbReference type="Gene3D" id="3.40.50.150">
    <property type="entry name" value="Vaccinia Virus protein VP39"/>
    <property type="match status" value="1"/>
</dbReference>
<evidence type="ECO:0000256" key="15">
    <source>
        <dbReference type="ARBA" id="ARBA00049250"/>
    </source>
</evidence>
<dbReference type="PANTHER" id="PTHR46529:SF1">
    <property type="entry name" value="TRNA WYBUTOSINE-SYNTHESIZING PROTEIN 4"/>
    <property type="match status" value="1"/>
</dbReference>
<evidence type="ECO:0000256" key="8">
    <source>
        <dbReference type="ARBA" id="ARBA00022679"/>
    </source>
</evidence>
<dbReference type="Proteomes" id="UP000532311">
    <property type="component" value="Unassembled WGS sequence"/>
</dbReference>
<dbReference type="GO" id="GO:0030488">
    <property type="term" value="P:tRNA methylation"/>
    <property type="evidence" value="ECO:0007669"/>
    <property type="project" value="TreeGrafter"/>
</dbReference>
<evidence type="ECO:0000256" key="3">
    <source>
        <dbReference type="ARBA" id="ARBA00010703"/>
    </source>
</evidence>
<comment type="catalytic activity">
    <reaction evidence="1">
        <text>7-[(3S)-3-amino-3-carboxypropyl]wyosine(37) in tRNA(Phe) + S-adenosyl-L-methionine = 7-[(3S)-(3-amino-3-methoxycarbonyl)propyl]wyosine(37) in tRNA(Phe) + S-adenosyl-L-homocysteine</text>
        <dbReference type="Rhea" id="RHEA:36903"/>
        <dbReference type="Rhea" id="RHEA-COMP:10379"/>
        <dbReference type="Rhea" id="RHEA-COMP:11844"/>
        <dbReference type="ChEBI" id="CHEBI:57856"/>
        <dbReference type="ChEBI" id="CHEBI:59789"/>
        <dbReference type="ChEBI" id="CHEBI:73543"/>
        <dbReference type="ChEBI" id="CHEBI:74275"/>
        <dbReference type="EC" id="2.1.1.290"/>
    </reaction>
</comment>
<dbReference type="EMBL" id="JAAQPF010000829">
    <property type="protein sequence ID" value="KAF5696598.1"/>
    <property type="molecule type" value="Genomic_DNA"/>
</dbReference>
<evidence type="ECO:0000256" key="12">
    <source>
        <dbReference type="ARBA" id="ARBA00029750"/>
    </source>
</evidence>
<comment type="caution">
    <text evidence="17">The sequence shown here is derived from an EMBL/GenBank/DDBJ whole genome shotgun (WGS) entry which is preliminary data.</text>
</comment>
<evidence type="ECO:0000256" key="7">
    <source>
        <dbReference type="ARBA" id="ARBA00022603"/>
    </source>
</evidence>
<reference evidence="17 18" key="1">
    <citation type="submission" date="2020-05" db="EMBL/GenBank/DDBJ databases">
        <title>Identification and distribution of gene clusters putatively required for synthesis of sphingolipid metabolism inhibitors in phylogenetically diverse species of the filamentous fungus Fusarium.</title>
        <authorList>
            <person name="Kim H.-S."/>
            <person name="Busman M."/>
            <person name="Brown D.W."/>
            <person name="Divon H."/>
            <person name="Uhlig S."/>
            <person name="Proctor R.H."/>
        </authorList>
    </citation>
    <scope>NUCLEOTIDE SEQUENCE [LARGE SCALE GENOMIC DNA]</scope>
    <source>
        <strain evidence="17 18">NRRL 26131</strain>
    </source>
</reference>
<dbReference type="SUPFAM" id="SSF53335">
    <property type="entry name" value="S-adenosyl-L-methionine-dependent methyltransferases"/>
    <property type="match status" value="1"/>
</dbReference>
<dbReference type="Gene3D" id="6.10.140.1470">
    <property type="match status" value="1"/>
</dbReference>
<comment type="function">
    <text evidence="11">Probable S-adenosyl-L-methionine-dependent methyltransferase that acts as a component of the wybutosine biosynthesis pathway. Wybutosine is a hyper modified guanosine with a tricyclic base found at the 3'-position adjacent to the anticodon of eukaryotic phenylalanine tRNA. May methylate the carboxyl group of leucine residues to form alpha-leucine ester residues.</text>
</comment>
<dbReference type="GO" id="GO:0031591">
    <property type="term" value="P:wybutosine biosynthetic process"/>
    <property type="evidence" value="ECO:0007669"/>
    <property type="project" value="TreeGrafter"/>
</dbReference>
<evidence type="ECO:0000256" key="11">
    <source>
        <dbReference type="ARBA" id="ARBA00025588"/>
    </source>
</evidence>
<dbReference type="AlphaFoldDB" id="A0A8H6CY61"/>
<keyword evidence="9" id="KW-0949">S-adenosyl-L-methionine</keyword>
<evidence type="ECO:0000256" key="6">
    <source>
        <dbReference type="ARBA" id="ARBA00018045"/>
    </source>
</evidence>
<feature type="domain" description="JmjC" evidence="16">
    <location>
        <begin position="784"/>
        <end position="931"/>
    </location>
</feature>
<gene>
    <name evidence="17" type="ORF">FGLOB1_13404</name>
</gene>
<dbReference type="PANTHER" id="PTHR46529">
    <property type="entry name" value="TRNA WYBUTOSINE-SYNTHESIZING PROTEIN 4"/>
    <property type="match status" value="1"/>
</dbReference>
<dbReference type="InterPro" id="IPR029063">
    <property type="entry name" value="SAM-dependent_MTases_sf"/>
</dbReference>
<keyword evidence="8 17" id="KW-0808">Transferase</keyword>
<dbReference type="InterPro" id="IPR015915">
    <property type="entry name" value="Kelch-typ_b-propeller"/>
</dbReference>
<comment type="pathway">
    <text evidence="2">tRNA modification; wybutosine-tRNA(Phe) biosynthesis.</text>
</comment>
<evidence type="ECO:0000313" key="17">
    <source>
        <dbReference type="EMBL" id="KAF5696598.1"/>
    </source>
</evidence>
<dbReference type="Gene3D" id="2.120.10.80">
    <property type="entry name" value="Kelch-type beta propeller"/>
    <property type="match status" value="1"/>
</dbReference>
<dbReference type="Pfam" id="PF04072">
    <property type="entry name" value="LCM"/>
    <property type="match status" value="1"/>
</dbReference>
<dbReference type="GO" id="GO:0008175">
    <property type="term" value="F:tRNA methyltransferase activity"/>
    <property type="evidence" value="ECO:0007669"/>
    <property type="project" value="TreeGrafter"/>
</dbReference>
<dbReference type="InterPro" id="IPR011043">
    <property type="entry name" value="Gal_Oxase/kelch_b-propeller"/>
</dbReference>
<evidence type="ECO:0000259" key="16">
    <source>
        <dbReference type="PROSITE" id="PS51184"/>
    </source>
</evidence>
<proteinExistence type="inferred from homology"/>
<comment type="catalytic activity">
    <reaction evidence="15">
        <text>7-[(3S)-(3-amino-3-methoxycarbonyl)propyl]wyosine(37) in tRNA(Phe) + S-adenosyl-L-methionine + CO2 = wybutosine(37) in tRNA(Phe) + S-adenosyl-L-homocysteine + 2 H(+)</text>
        <dbReference type="Rhea" id="RHEA:37119"/>
        <dbReference type="Rhea" id="RHEA-COMP:11844"/>
        <dbReference type="Rhea" id="RHEA-COMP:11847"/>
        <dbReference type="ChEBI" id="CHEBI:15378"/>
        <dbReference type="ChEBI" id="CHEBI:16526"/>
        <dbReference type="ChEBI" id="CHEBI:57856"/>
        <dbReference type="ChEBI" id="CHEBI:59789"/>
        <dbReference type="ChEBI" id="CHEBI:73544"/>
        <dbReference type="ChEBI" id="CHEBI:74275"/>
        <dbReference type="EC" id="2.3.1.231"/>
    </reaction>
</comment>
<dbReference type="EC" id="2.1.1.290" evidence="5"/>
<evidence type="ECO:0000256" key="14">
    <source>
        <dbReference type="ARBA" id="ARBA00030847"/>
    </source>
</evidence>
<protein>
    <recommendedName>
        <fullName evidence="6">tRNA wybutosine-synthesizing protein 4</fullName>
        <ecNumber evidence="5">2.1.1.290</ecNumber>
        <ecNumber evidence="4">2.3.1.231</ecNumber>
    </recommendedName>
    <alternativeName>
        <fullName evidence="13">Leucine carboxyl methyltransferase 2</fullName>
    </alternativeName>
    <alternativeName>
        <fullName evidence="14">tRNA(Phe) (7-(3-amino-3-(methoxycarbonyl)propyl)wyosine(37)-N)-methoxycarbonyltransferase</fullName>
    </alternativeName>
    <alternativeName>
        <fullName evidence="12">tRNA(Phe) (7-(3-amino-3-carboxypropyl)wyosine(37)-O)-methyltransferase</fullName>
    </alternativeName>
</protein>
<comment type="similarity">
    <text evidence="3">Belongs to the methyltransferase superfamily. LCMT family.</text>
</comment>
<keyword evidence="10" id="KW-0819">tRNA processing</keyword>
<evidence type="ECO:0000256" key="1">
    <source>
        <dbReference type="ARBA" id="ARBA00001806"/>
    </source>
</evidence>
<evidence type="ECO:0000256" key="5">
    <source>
        <dbReference type="ARBA" id="ARBA00012779"/>
    </source>
</evidence>
<dbReference type="EC" id="2.3.1.231" evidence="4"/>
<dbReference type="InterPro" id="IPR007213">
    <property type="entry name" value="Ppm1/Ppm2/Tcmp"/>
</dbReference>
<dbReference type="Pfam" id="PF13418">
    <property type="entry name" value="Beta-prop_TYW4"/>
    <property type="match status" value="1"/>
</dbReference>
<evidence type="ECO:0000256" key="4">
    <source>
        <dbReference type="ARBA" id="ARBA00012155"/>
    </source>
</evidence>
<dbReference type="SUPFAM" id="SSF51197">
    <property type="entry name" value="Clavaminate synthase-like"/>
    <property type="match status" value="1"/>
</dbReference>
<accession>A0A8H6CY61</accession>
<organism evidence="17 18">
    <name type="scientific">Fusarium globosum</name>
    <dbReference type="NCBI Taxonomy" id="78864"/>
    <lineage>
        <taxon>Eukaryota</taxon>
        <taxon>Fungi</taxon>
        <taxon>Dikarya</taxon>
        <taxon>Ascomycota</taxon>
        <taxon>Pezizomycotina</taxon>
        <taxon>Sordariomycetes</taxon>
        <taxon>Hypocreomycetidae</taxon>
        <taxon>Hypocreales</taxon>
        <taxon>Nectriaceae</taxon>
        <taxon>Fusarium</taxon>
        <taxon>Fusarium fujikuroi species complex</taxon>
    </lineage>
</organism>
<evidence type="ECO:0000256" key="2">
    <source>
        <dbReference type="ARBA" id="ARBA00004797"/>
    </source>
</evidence>
<evidence type="ECO:0000256" key="13">
    <source>
        <dbReference type="ARBA" id="ARBA00030231"/>
    </source>
</evidence>
<evidence type="ECO:0000313" key="18">
    <source>
        <dbReference type="Proteomes" id="UP000532311"/>
    </source>
</evidence>
<keyword evidence="18" id="KW-1185">Reference proteome</keyword>
<dbReference type="InterPro" id="IPR003347">
    <property type="entry name" value="JmjC_dom"/>
</dbReference>
<evidence type="ECO:0000256" key="10">
    <source>
        <dbReference type="ARBA" id="ARBA00022694"/>
    </source>
</evidence>
<evidence type="ECO:0000256" key="9">
    <source>
        <dbReference type="ARBA" id="ARBA00022691"/>
    </source>
</evidence>
<keyword evidence="7 17" id="KW-0489">Methyltransferase</keyword>
<sequence>MAKGNPPSTKMTRTQALDEQIMGTNSSSIVSKRSVERLYYPDELHFFRYFVSKFQRRAPLINRGYWLRLRAIDVIVRQFVTSPQPGRKKVVINLGAGSDVLPWQSYHRYGDSCENTLFIDVDYPDLMLKKRAIVLGTPQLRELLGDSPAISENVTDQILLRSDKYCQIGCDLRELESLRNCLESFLNLCECSVLFVAEVSITYMDTFSADALVQWASSIGQESQRRRFQERGWSSVDVWDLWEAWNSDLFLDSTERAALDDVEPFDEWEEFVLFSRHYVVLHATAYHRDERGAGQCDHVGVSSKYVKANVTSLGWLGAPKRRFGAPLIAYNPEGDKYLINSLGMGVKARLDSCDIYSLQQDSIALEMSPAGPTARLCHATVDIGHLGTLLIGGRASPSKALNDCWIFKKDFNRWEKTFDLPAPLFRHCAVHLPGSSLALVLGGKSGPSEISHDYYVFHPVKGWLKCSVTGAKPSSTFGALAVASPNPGSKHGTFQGLMAGGISKYGKINEQAYFWTINVSTNVPHIHFEIVTDSHGYARSLSVFGAQTAGVESLHFVCGGVGQDPSSQGQSMTCISVKDGHLEVFNVDLRNDAGQLPFMVGSATVSSGSELVVLGGGATCFSMGTFWDAGVYKIDLKDTLTEMPHIQPANCRPASVNYQDSPKLAHQTTTIDWHQPTLKPSIKSIARIKLQSKLDFEQLIENRRPVIIESLDLGGCVDKWSPEYMVQRVGQTKEIVVHECQSSTGKMDFNSKNFRYVTEPFSAFMAKAARGEAVYLRALSGAKPTEFPANLQDDFPTLADDFQLPEELSLIKDRMFSSVLRISGRAKMWLHYDIQGSKRMILLPPTDVNNLAFAPGASSSSLDVLSALDKQELVSTTNPYEAILNPGDLLYIPAMWLHTASPTTDLSVAVNVFFRDLDSGYSTGRDVYGNRDLAAYEKARQDISRIVKSFDRLPSEIRDFYLKRLADELLHKQH</sequence>
<dbReference type="UniPathway" id="UPA00375"/>
<dbReference type="Gene3D" id="2.60.120.650">
    <property type="entry name" value="Cupin"/>
    <property type="match status" value="1"/>
</dbReference>
<dbReference type="PROSITE" id="PS51184">
    <property type="entry name" value="JMJC"/>
    <property type="match status" value="1"/>
</dbReference>
<dbReference type="Pfam" id="PF13621">
    <property type="entry name" value="Cupin_8"/>
    <property type="match status" value="1"/>
</dbReference>
<name>A0A8H6CY61_9HYPO</name>
<dbReference type="InterPro" id="IPR041667">
    <property type="entry name" value="Cupin_8"/>
</dbReference>